<dbReference type="InterPro" id="IPR006162">
    <property type="entry name" value="Ppantetheine_attach_site"/>
</dbReference>
<reference evidence="4" key="1">
    <citation type="submission" date="2021-01" db="EMBL/GenBank/DDBJ databases">
        <title>Whole genome shotgun sequence of Virgisporangium aurantiacum NBRC 16421.</title>
        <authorList>
            <person name="Komaki H."/>
            <person name="Tamura T."/>
        </authorList>
    </citation>
    <scope>NUCLEOTIDE SEQUENCE</scope>
    <source>
        <strain evidence="4">NBRC 16421</strain>
    </source>
</reference>
<keyword evidence="5" id="KW-1185">Reference proteome</keyword>
<dbReference type="SMART" id="SM00823">
    <property type="entry name" value="PKS_PP"/>
    <property type="match status" value="1"/>
</dbReference>
<dbReference type="PROSITE" id="PS50075">
    <property type="entry name" value="CARRIER"/>
    <property type="match status" value="1"/>
</dbReference>
<dbReference type="Proteomes" id="UP000612585">
    <property type="component" value="Unassembled WGS sequence"/>
</dbReference>
<evidence type="ECO:0000313" key="4">
    <source>
        <dbReference type="EMBL" id="GIJ57144.1"/>
    </source>
</evidence>
<dbReference type="Gene3D" id="1.10.1200.10">
    <property type="entry name" value="ACP-like"/>
    <property type="match status" value="1"/>
</dbReference>
<dbReference type="InterPro" id="IPR036736">
    <property type="entry name" value="ACP-like_sf"/>
</dbReference>
<evidence type="ECO:0000259" key="3">
    <source>
        <dbReference type="PROSITE" id="PS50075"/>
    </source>
</evidence>
<keyword evidence="1" id="KW-0596">Phosphopantetheine</keyword>
<gene>
    <name evidence="4" type="ORF">Vau01_046600</name>
</gene>
<feature type="domain" description="Carrier" evidence="3">
    <location>
        <begin position="2"/>
        <end position="78"/>
    </location>
</feature>
<protein>
    <recommendedName>
        <fullName evidence="3">Carrier domain-containing protein</fullName>
    </recommendedName>
</protein>
<accession>A0A8J4E0N4</accession>
<organism evidence="4 5">
    <name type="scientific">Virgisporangium aurantiacum</name>
    <dbReference type="NCBI Taxonomy" id="175570"/>
    <lineage>
        <taxon>Bacteria</taxon>
        <taxon>Bacillati</taxon>
        <taxon>Actinomycetota</taxon>
        <taxon>Actinomycetes</taxon>
        <taxon>Micromonosporales</taxon>
        <taxon>Micromonosporaceae</taxon>
        <taxon>Virgisporangium</taxon>
    </lineage>
</organism>
<evidence type="ECO:0000256" key="2">
    <source>
        <dbReference type="ARBA" id="ARBA00022553"/>
    </source>
</evidence>
<dbReference type="AlphaFoldDB" id="A0A8J4E0N4"/>
<dbReference type="GO" id="GO:0031177">
    <property type="term" value="F:phosphopantetheine binding"/>
    <property type="evidence" value="ECO:0007669"/>
    <property type="project" value="InterPro"/>
</dbReference>
<sequence length="189" mass="19735">MLAITVDAAEVAAAWSRRLDGHPVTGTDDFFFDLGGNSLLGAAIVADLADRTGLPLELRDLYLAPTPDELAGYLRSLAERLTDLRQQAGDRVWSLDAFATALADLGPAAAGSLLPPDATVRFAPLGATAGPPIGGAARIAELRRARGNGGCERVVGDTGPGVALRRHDRVVRITHSPGPEVLLTEEPVD</sequence>
<keyword evidence="2" id="KW-0597">Phosphoprotein</keyword>
<dbReference type="SUPFAM" id="SSF47336">
    <property type="entry name" value="ACP-like"/>
    <property type="match status" value="1"/>
</dbReference>
<name>A0A8J4E0N4_9ACTN</name>
<dbReference type="InterPro" id="IPR020806">
    <property type="entry name" value="PKS_PP-bd"/>
</dbReference>
<proteinExistence type="predicted"/>
<dbReference type="RefSeq" id="WP_203996262.1">
    <property type="nucleotide sequence ID" value="NZ_BOPG01000029.1"/>
</dbReference>
<evidence type="ECO:0000256" key="1">
    <source>
        <dbReference type="ARBA" id="ARBA00022450"/>
    </source>
</evidence>
<dbReference type="InterPro" id="IPR009081">
    <property type="entry name" value="PP-bd_ACP"/>
</dbReference>
<dbReference type="Pfam" id="PF00550">
    <property type="entry name" value="PP-binding"/>
    <property type="match status" value="1"/>
</dbReference>
<dbReference type="PROSITE" id="PS00012">
    <property type="entry name" value="PHOSPHOPANTETHEINE"/>
    <property type="match status" value="1"/>
</dbReference>
<evidence type="ECO:0000313" key="5">
    <source>
        <dbReference type="Proteomes" id="UP000612585"/>
    </source>
</evidence>
<comment type="caution">
    <text evidence="4">The sequence shown here is derived from an EMBL/GenBank/DDBJ whole genome shotgun (WGS) entry which is preliminary data.</text>
</comment>
<dbReference type="EMBL" id="BOPG01000029">
    <property type="protein sequence ID" value="GIJ57144.1"/>
    <property type="molecule type" value="Genomic_DNA"/>
</dbReference>